<gene>
    <name evidence="1" type="ORF">G6F64_013851</name>
</gene>
<evidence type="ECO:0000313" key="2">
    <source>
        <dbReference type="Proteomes" id="UP000716291"/>
    </source>
</evidence>
<organism evidence="1 2">
    <name type="scientific">Rhizopus oryzae</name>
    <name type="common">Mucormycosis agent</name>
    <name type="synonym">Rhizopus arrhizus var. delemar</name>
    <dbReference type="NCBI Taxonomy" id="64495"/>
    <lineage>
        <taxon>Eukaryota</taxon>
        <taxon>Fungi</taxon>
        <taxon>Fungi incertae sedis</taxon>
        <taxon>Mucoromycota</taxon>
        <taxon>Mucoromycotina</taxon>
        <taxon>Mucoromycetes</taxon>
        <taxon>Mucorales</taxon>
        <taxon>Mucorineae</taxon>
        <taxon>Rhizopodaceae</taxon>
        <taxon>Rhizopus</taxon>
    </lineage>
</organism>
<dbReference type="Proteomes" id="UP000716291">
    <property type="component" value="Unassembled WGS sequence"/>
</dbReference>
<name>A0A9P6WUH3_RHIOR</name>
<dbReference type="AlphaFoldDB" id="A0A9P6WUH3"/>
<reference evidence="1" key="1">
    <citation type="journal article" date="2020" name="Microb. Genom.">
        <title>Genetic diversity of clinical and environmental Mucorales isolates obtained from an investigation of mucormycosis cases among solid organ transplant recipients.</title>
        <authorList>
            <person name="Nguyen M.H."/>
            <person name="Kaul D."/>
            <person name="Muto C."/>
            <person name="Cheng S.J."/>
            <person name="Richter R.A."/>
            <person name="Bruno V.M."/>
            <person name="Liu G."/>
            <person name="Beyhan S."/>
            <person name="Sundermann A.J."/>
            <person name="Mounaud S."/>
            <person name="Pasculle A.W."/>
            <person name="Nierman W.C."/>
            <person name="Driscoll E."/>
            <person name="Cumbie R."/>
            <person name="Clancy C.J."/>
            <person name="Dupont C.L."/>
        </authorList>
    </citation>
    <scope>NUCLEOTIDE SEQUENCE</scope>
    <source>
        <strain evidence="1">GL11</strain>
    </source>
</reference>
<proteinExistence type="predicted"/>
<evidence type="ECO:0000313" key="1">
    <source>
        <dbReference type="EMBL" id="KAG1291004.1"/>
    </source>
</evidence>
<comment type="caution">
    <text evidence="1">The sequence shown here is derived from an EMBL/GenBank/DDBJ whole genome shotgun (WGS) entry which is preliminary data.</text>
</comment>
<accession>A0A9P6WUH3</accession>
<dbReference type="OrthoDB" id="2289470at2759"/>
<sequence>MFTTQAFHQDRCIRTLRFIRPHLTSSVARYFIAQQWINETLVTDIIKHRVPQPLKKRKTEDSSSIVDVFSRFRPTPANQDSDDMELGIGEEFAPGPLIKTLKQRTIPRSKKVLSTRRRPFPHPNE</sequence>
<protein>
    <submittedName>
        <fullName evidence="1">Uncharacterized protein</fullName>
    </submittedName>
</protein>
<keyword evidence="2" id="KW-1185">Reference proteome</keyword>
<dbReference type="EMBL" id="JAANQT010006567">
    <property type="protein sequence ID" value="KAG1291004.1"/>
    <property type="molecule type" value="Genomic_DNA"/>
</dbReference>